<dbReference type="FunFam" id="3.30.565.10:FF:000028">
    <property type="entry name" value="PAS sensor protein"/>
    <property type="match status" value="1"/>
</dbReference>
<dbReference type="SMART" id="SM00331">
    <property type="entry name" value="PP2C_SIG"/>
    <property type="match status" value="1"/>
</dbReference>
<evidence type="ECO:0000259" key="3">
    <source>
        <dbReference type="SMART" id="SM00065"/>
    </source>
</evidence>
<sequence length="653" mass="69700">MPGPRGGPGGRLERPGTRVRSVLGGRVALPDSTLGREDRGRASAEPGQSTRTAATGSRREAGTVKSGSRGRRSAAGSAWRPGARWAAARRGFGSLAYRVFARDRLAWLNDAATRIGTTLDLERTAKELADFAVPQLADGAAVDLLEGVLHGQEGERPGQGLAVPITRAMAVTAVPELVELEPDPVGTASVHPETLLTTRCLQQRQSVLISRMREEDYERVAPTRRAADKMRAKGVHSYLAVPLIARGVLLGTADFVRGPKSPPFSGVDLAVAEQLASRAALFVDNARLYEREREHVMSLQRSMLPRAMPQTPGLTVATSYAPAAEASGVGGDWYDVMALPGGRTALVIGDVMGHGLPAAATMGRLRAVSRTLMTLDIQPDRMLARLDLATRDLDDDQVATCLCAVHDPADASLTIASAGHPPPVRVEATGETSFVDVPVGAPLGAGVIPYDPARVTGLRGSRLVFYTDGLVKTRRDDVDAQARRLRAAAAEMDPLDLGSCPLIAEGPGPGEARFDEAVLLVADSPGREPESELYVWDLPEDGTAGAVARRLVAERLRKWDLAELVDMTELVVSELVGNALRYGGGPGQLRMLRSDRLTVEVSDSGPDLPQIQHADVSDEGGRGMQLINMLCRRWGSCRTEAGKIVWAEQDIPD</sequence>
<protein>
    <submittedName>
        <fullName evidence="6">SpoIIE family protein phosphatase</fullName>
    </submittedName>
</protein>
<evidence type="ECO:0000313" key="7">
    <source>
        <dbReference type="Proteomes" id="UP000320857"/>
    </source>
</evidence>
<dbReference type="Pfam" id="PF07228">
    <property type="entry name" value="SpoIIE"/>
    <property type="match status" value="1"/>
</dbReference>
<gene>
    <name evidence="6" type="ORF">FNX44_005650</name>
    <name evidence="5" type="ORF">H3147_02780</name>
</gene>
<dbReference type="InterPro" id="IPR029016">
    <property type="entry name" value="GAF-like_dom_sf"/>
</dbReference>
<dbReference type="FunFam" id="3.30.450.40:FF:000035">
    <property type="entry name" value="PAS sensor protein"/>
    <property type="match status" value="1"/>
</dbReference>
<feature type="region of interest" description="Disordered" evidence="2">
    <location>
        <begin position="1"/>
        <end position="80"/>
    </location>
</feature>
<accession>A0A5P0YM98</accession>
<dbReference type="GO" id="GO:0016791">
    <property type="term" value="F:phosphatase activity"/>
    <property type="evidence" value="ECO:0007669"/>
    <property type="project" value="TreeGrafter"/>
</dbReference>
<proteinExistence type="predicted"/>
<evidence type="ECO:0000256" key="1">
    <source>
        <dbReference type="ARBA" id="ARBA00022801"/>
    </source>
</evidence>
<dbReference type="Pfam" id="PF01590">
    <property type="entry name" value="GAF"/>
    <property type="match status" value="1"/>
</dbReference>
<feature type="domain" description="PPM-type phosphatase" evidence="4">
    <location>
        <begin position="314"/>
        <end position="524"/>
    </location>
</feature>
<dbReference type="Gene3D" id="3.30.450.40">
    <property type="match status" value="1"/>
</dbReference>
<dbReference type="InterPro" id="IPR036890">
    <property type="entry name" value="HATPase_C_sf"/>
</dbReference>
<dbReference type="EMBL" id="VJYK02000037">
    <property type="protein sequence ID" value="MQS01368.1"/>
    <property type="molecule type" value="Genomic_DNA"/>
</dbReference>
<dbReference type="InterPro" id="IPR001932">
    <property type="entry name" value="PPM-type_phosphatase-like_dom"/>
</dbReference>
<keyword evidence="7" id="KW-1185">Reference proteome</keyword>
<name>A0A5P0YM98_9ACTN</name>
<dbReference type="CDD" id="cd16936">
    <property type="entry name" value="HATPase_RsbW-like"/>
    <property type="match status" value="1"/>
</dbReference>
<dbReference type="SUPFAM" id="SSF55781">
    <property type="entry name" value="GAF domain-like"/>
    <property type="match status" value="1"/>
</dbReference>
<feature type="domain" description="GAF" evidence="3">
    <location>
        <begin position="103"/>
        <end position="293"/>
    </location>
</feature>
<dbReference type="InterPro" id="IPR003594">
    <property type="entry name" value="HATPase_dom"/>
</dbReference>
<organism evidence="6 7">
    <name type="scientific">Streptomyces alkaliterrae</name>
    <dbReference type="NCBI Taxonomy" id="2213162"/>
    <lineage>
        <taxon>Bacteria</taxon>
        <taxon>Bacillati</taxon>
        <taxon>Actinomycetota</taxon>
        <taxon>Actinomycetes</taxon>
        <taxon>Kitasatosporales</taxon>
        <taxon>Streptomycetaceae</taxon>
        <taxon>Streptomyces</taxon>
    </lineage>
</organism>
<dbReference type="PANTHER" id="PTHR43156:SF2">
    <property type="entry name" value="STAGE II SPORULATION PROTEIN E"/>
    <property type="match status" value="1"/>
</dbReference>
<reference evidence="6 7" key="1">
    <citation type="submission" date="2019-10" db="EMBL/GenBank/DDBJ databases">
        <title>Streptomyces sp. nov., a novel actinobacterium isolated from alkaline environment.</title>
        <authorList>
            <person name="Golinska P."/>
        </authorList>
    </citation>
    <scope>NUCLEOTIDE SEQUENCE [LARGE SCALE GENOMIC DNA]</scope>
    <source>
        <strain evidence="6 7">OF1</strain>
    </source>
</reference>
<dbReference type="SMART" id="SM00065">
    <property type="entry name" value="GAF"/>
    <property type="match status" value="1"/>
</dbReference>
<evidence type="ECO:0000313" key="8">
    <source>
        <dbReference type="Proteomes" id="UP000517765"/>
    </source>
</evidence>
<evidence type="ECO:0000259" key="4">
    <source>
        <dbReference type="SMART" id="SM00331"/>
    </source>
</evidence>
<keyword evidence="1" id="KW-0378">Hydrolase</keyword>
<dbReference type="InterPro" id="IPR003018">
    <property type="entry name" value="GAF"/>
</dbReference>
<dbReference type="InterPro" id="IPR036457">
    <property type="entry name" value="PPM-type-like_dom_sf"/>
</dbReference>
<evidence type="ECO:0000313" key="5">
    <source>
        <dbReference type="EMBL" id="MBB1257756.1"/>
    </source>
</evidence>
<evidence type="ECO:0000313" key="6">
    <source>
        <dbReference type="EMBL" id="MQS01368.1"/>
    </source>
</evidence>
<dbReference type="EMBL" id="JABJXA010000009">
    <property type="protein sequence ID" value="MBB1257756.1"/>
    <property type="molecule type" value="Genomic_DNA"/>
</dbReference>
<dbReference type="AlphaFoldDB" id="A0A5P0YM98"/>
<reference evidence="5" key="3">
    <citation type="journal article" name="Syst. Appl. Microbiol.">
        <title>Streptomyces alkaliterrae sp. nov., isolated from an alkaline soil, and emended descriptions of Streptomyces alkaliphilus, Streptomyces calidiresistens and Streptomyces durbertensis.</title>
        <authorList>
            <person name="Swiecimska M."/>
            <person name="Golinska P."/>
            <person name="Nouioui I."/>
            <person name="Wypij M."/>
            <person name="Rai M."/>
            <person name="Sangal V."/>
            <person name="Goodfellow M."/>
        </authorList>
    </citation>
    <scope>NUCLEOTIDE SEQUENCE</scope>
    <source>
        <strain evidence="5">OF8</strain>
    </source>
</reference>
<feature type="compositionally biased region" description="Gly residues" evidence="2">
    <location>
        <begin position="1"/>
        <end position="10"/>
    </location>
</feature>
<dbReference type="PANTHER" id="PTHR43156">
    <property type="entry name" value="STAGE II SPORULATION PROTEIN E-RELATED"/>
    <property type="match status" value="1"/>
</dbReference>
<reference evidence="8" key="2">
    <citation type="submission" date="2020-05" db="EMBL/GenBank/DDBJ databases">
        <title>Classification of alakaliphilic streptomycetes isolated from an alkaline soil next to Lonar Crater, India and a proposal for the recognition of Streptomyces alkaliterrae sp. nov.</title>
        <authorList>
            <person name="Golinska P."/>
        </authorList>
    </citation>
    <scope>NUCLEOTIDE SEQUENCE [LARGE SCALE GENOMIC DNA]</scope>
    <source>
        <strain evidence="8">OF8</strain>
    </source>
</reference>
<dbReference type="Proteomes" id="UP000320857">
    <property type="component" value="Unassembled WGS sequence"/>
</dbReference>
<dbReference type="Gene3D" id="3.60.40.10">
    <property type="entry name" value="PPM-type phosphatase domain"/>
    <property type="match status" value="1"/>
</dbReference>
<dbReference type="Gene3D" id="3.30.565.10">
    <property type="entry name" value="Histidine kinase-like ATPase, C-terminal domain"/>
    <property type="match status" value="1"/>
</dbReference>
<feature type="compositionally biased region" description="Polar residues" evidence="2">
    <location>
        <begin position="46"/>
        <end position="55"/>
    </location>
</feature>
<dbReference type="SUPFAM" id="SSF55874">
    <property type="entry name" value="ATPase domain of HSP90 chaperone/DNA topoisomerase II/histidine kinase"/>
    <property type="match status" value="1"/>
</dbReference>
<dbReference type="OrthoDB" id="118142at2"/>
<comment type="caution">
    <text evidence="6">The sequence shown here is derived from an EMBL/GenBank/DDBJ whole genome shotgun (WGS) entry which is preliminary data.</text>
</comment>
<dbReference type="Pfam" id="PF13581">
    <property type="entry name" value="HATPase_c_2"/>
    <property type="match status" value="1"/>
</dbReference>
<dbReference type="Proteomes" id="UP000517765">
    <property type="component" value="Unassembled WGS sequence"/>
</dbReference>
<evidence type="ECO:0000256" key="2">
    <source>
        <dbReference type="SAM" id="MobiDB-lite"/>
    </source>
</evidence>
<dbReference type="InterPro" id="IPR052016">
    <property type="entry name" value="Bact_Sigma-Reg"/>
</dbReference>